<keyword evidence="2" id="KW-1185">Reference proteome</keyword>
<accession>A0A8J4B166</accession>
<gene>
    <name evidence="1" type="ORF">Vafri_7941</name>
</gene>
<dbReference type="Proteomes" id="UP000747399">
    <property type="component" value="Unassembled WGS sequence"/>
</dbReference>
<evidence type="ECO:0000313" key="1">
    <source>
        <dbReference type="EMBL" id="GIL51979.1"/>
    </source>
</evidence>
<proteinExistence type="predicted"/>
<name>A0A8J4B166_9CHLO</name>
<protein>
    <submittedName>
        <fullName evidence="1">Uncharacterized protein</fullName>
    </submittedName>
</protein>
<evidence type="ECO:0000313" key="2">
    <source>
        <dbReference type="Proteomes" id="UP000747399"/>
    </source>
</evidence>
<dbReference type="AlphaFoldDB" id="A0A8J4B166"/>
<sequence length="100" mass="11273">MKTHAYISSSHIYITGNACARTRTPLPSFLAFCQSPGPFMPIRSASHHITSHHITSHHITSHHITSHHITSHHITSHHITSHHITSHHITSHHITSHHII</sequence>
<comment type="caution">
    <text evidence="1">The sequence shown here is derived from an EMBL/GenBank/DDBJ whole genome shotgun (WGS) entry which is preliminary data.</text>
</comment>
<dbReference type="EMBL" id="BNCO01000012">
    <property type="protein sequence ID" value="GIL51979.1"/>
    <property type="molecule type" value="Genomic_DNA"/>
</dbReference>
<organism evidence="1 2">
    <name type="scientific">Volvox africanus</name>
    <dbReference type="NCBI Taxonomy" id="51714"/>
    <lineage>
        <taxon>Eukaryota</taxon>
        <taxon>Viridiplantae</taxon>
        <taxon>Chlorophyta</taxon>
        <taxon>core chlorophytes</taxon>
        <taxon>Chlorophyceae</taxon>
        <taxon>CS clade</taxon>
        <taxon>Chlamydomonadales</taxon>
        <taxon>Volvocaceae</taxon>
        <taxon>Volvox</taxon>
    </lineage>
</organism>
<reference evidence="1" key="1">
    <citation type="journal article" date="2021" name="Proc. Natl. Acad. Sci. U.S.A.">
        <title>Three genomes in the algal genus Volvox reveal the fate of a haploid sex-determining region after a transition to homothallism.</title>
        <authorList>
            <person name="Yamamoto K."/>
            <person name="Hamaji T."/>
            <person name="Kawai-Toyooka H."/>
            <person name="Matsuzaki R."/>
            <person name="Takahashi F."/>
            <person name="Nishimura Y."/>
            <person name="Kawachi M."/>
            <person name="Noguchi H."/>
            <person name="Minakuchi Y."/>
            <person name="Umen J.G."/>
            <person name="Toyoda A."/>
            <person name="Nozaki H."/>
        </authorList>
    </citation>
    <scope>NUCLEOTIDE SEQUENCE</scope>
    <source>
        <strain evidence="1">NIES-3780</strain>
    </source>
</reference>